<dbReference type="InterPro" id="IPR004910">
    <property type="entry name" value="Yippee/Mis18/Cereblon"/>
</dbReference>
<comment type="function">
    <text evidence="1">Required for recruitment of CENPA to centromeres and normal chromosome segregation during mitosis.</text>
</comment>
<evidence type="ECO:0000256" key="7">
    <source>
        <dbReference type="ARBA" id="ARBA00022776"/>
    </source>
</evidence>
<keyword evidence="7" id="KW-0498">Mitosis</keyword>
<dbReference type="GO" id="GO:0034080">
    <property type="term" value="P:CENP-A containing chromatin assembly"/>
    <property type="evidence" value="ECO:0007669"/>
    <property type="project" value="TreeGrafter"/>
</dbReference>
<dbReference type="OrthoDB" id="74210at2759"/>
<dbReference type="STRING" id="283909.R7TT68"/>
<accession>R7TT68</accession>
<dbReference type="HOGENOM" id="CLU_1316532_0_0_1"/>
<gene>
    <name evidence="14" type="ORF">CAPTEDRAFT_225140</name>
</gene>
<dbReference type="EnsemblMetazoa" id="CapteT225140">
    <property type="protein sequence ID" value="CapteP225140"/>
    <property type="gene ID" value="CapteG225140"/>
</dbReference>
<dbReference type="PROSITE" id="PS51793">
    <property type="entry name" value="MIS18"/>
    <property type="match status" value="1"/>
</dbReference>
<evidence type="ECO:0000256" key="2">
    <source>
        <dbReference type="ARBA" id="ARBA00004123"/>
    </source>
</evidence>
<evidence type="ECO:0000313" key="14">
    <source>
        <dbReference type="EMBL" id="ELT96824.1"/>
    </source>
</evidence>
<dbReference type="PANTHER" id="PTHR16431">
    <property type="entry name" value="NEUROGENIC PROTEIN MASTERMIND"/>
    <property type="match status" value="1"/>
</dbReference>
<keyword evidence="11" id="KW-0137">Centromere</keyword>
<evidence type="ECO:0000256" key="1">
    <source>
        <dbReference type="ARBA" id="ARBA00003694"/>
    </source>
</evidence>
<sequence>MAGRKRKHRSDDVRSVDDSSNSDASWQDSVSAETEKLRPIVFYCCNCRVIVGDSASWVSSDNDLGTITLSKMSKFIEKDSRLITSHKGKDLGSTYVNLKCTTCKTHIGRSYKTTPVELDEMRNLFTFDVEMVDSYQLGSDDQTSADIDHEALLSVPKAQFLLTQLRKMQSLIVNHNDRIRSLEEKSVMPRGSDVLPAENIPKKKKLNID</sequence>
<dbReference type="Pfam" id="PF03226">
    <property type="entry name" value="Yippee-Mis18"/>
    <property type="match status" value="1"/>
</dbReference>
<evidence type="ECO:0000256" key="11">
    <source>
        <dbReference type="ARBA" id="ARBA00023328"/>
    </source>
</evidence>
<dbReference type="AlphaFoldDB" id="R7TT68"/>
<protein>
    <recommendedName>
        <fullName evidence="13">Mis18 domain-containing protein</fullName>
    </recommendedName>
</protein>
<dbReference type="EMBL" id="KB308725">
    <property type="protein sequence ID" value="ELT96824.1"/>
    <property type="molecule type" value="Genomic_DNA"/>
</dbReference>
<evidence type="ECO:0000313" key="16">
    <source>
        <dbReference type="Proteomes" id="UP000014760"/>
    </source>
</evidence>
<dbReference type="EMBL" id="AMQN01002243">
    <property type="status" value="NOT_ANNOTATED_CDS"/>
    <property type="molecule type" value="Genomic_DNA"/>
</dbReference>
<evidence type="ECO:0000256" key="12">
    <source>
        <dbReference type="SAM" id="MobiDB-lite"/>
    </source>
</evidence>
<reference evidence="15" key="3">
    <citation type="submission" date="2015-06" db="UniProtKB">
        <authorList>
            <consortium name="EnsemblMetazoa"/>
        </authorList>
    </citation>
    <scope>IDENTIFICATION</scope>
</reference>
<keyword evidence="16" id="KW-1185">Reference proteome</keyword>
<evidence type="ECO:0000256" key="3">
    <source>
        <dbReference type="ARBA" id="ARBA00004584"/>
    </source>
</evidence>
<reference evidence="14 16" key="2">
    <citation type="journal article" date="2013" name="Nature">
        <title>Insights into bilaterian evolution from three spiralian genomes.</title>
        <authorList>
            <person name="Simakov O."/>
            <person name="Marletaz F."/>
            <person name="Cho S.J."/>
            <person name="Edsinger-Gonzales E."/>
            <person name="Havlak P."/>
            <person name="Hellsten U."/>
            <person name="Kuo D.H."/>
            <person name="Larsson T."/>
            <person name="Lv J."/>
            <person name="Arendt D."/>
            <person name="Savage R."/>
            <person name="Osoegawa K."/>
            <person name="de Jong P."/>
            <person name="Grimwood J."/>
            <person name="Chapman J.A."/>
            <person name="Shapiro H."/>
            <person name="Aerts A."/>
            <person name="Otillar R.P."/>
            <person name="Terry A.Y."/>
            <person name="Boore J.L."/>
            <person name="Grigoriev I.V."/>
            <person name="Lindberg D.R."/>
            <person name="Seaver E.C."/>
            <person name="Weisblat D.A."/>
            <person name="Putnam N.H."/>
            <person name="Rokhsar D.S."/>
        </authorList>
    </citation>
    <scope>NUCLEOTIDE SEQUENCE</scope>
    <source>
        <strain evidence="14 16">I ESC-2004</strain>
    </source>
</reference>
<keyword evidence="4" id="KW-0158">Chromosome</keyword>
<organism evidence="14">
    <name type="scientific">Capitella teleta</name>
    <name type="common">Polychaete worm</name>
    <dbReference type="NCBI Taxonomy" id="283909"/>
    <lineage>
        <taxon>Eukaryota</taxon>
        <taxon>Metazoa</taxon>
        <taxon>Spiralia</taxon>
        <taxon>Lophotrochozoa</taxon>
        <taxon>Annelida</taxon>
        <taxon>Polychaeta</taxon>
        <taxon>Sedentaria</taxon>
        <taxon>Scolecida</taxon>
        <taxon>Capitellidae</taxon>
        <taxon>Capitella</taxon>
    </lineage>
</organism>
<dbReference type="GO" id="GO:0000785">
    <property type="term" value="C:chromatin"/>
    <property type="evidence" value="ECO:0007669"/>
    <property type="project" value="TreeGrafter"/>
</dbReference>
<keyword evidence="5" id="KW-0132">Cell division</keyword>
<comment type="subcellular location">
    <subcellularLocation>
        <location evidence="3">Chromosome</location>
        <location evidence="3">Centromere</location>
    </subcellularLocation>
    <subcellularLocation>
        <location evidence="2">Nucleus</location>
    </subcellularLocation>
</comment>
<evidence type="ECO:0000256" key="6">
    <source>
        <dbReference type="ARBA" id="ARBA00022723"/>
    </source>
</evidence>
<feature type="domain" description="Mis18" evidence="13">
    <location>
        <begin position="39"/>
        <end position="137"/>
    </location>
</feature>
<name>R7TT68_CAPTE</name>
<dbReference type="GO" id="GO:0051301">
    <property type="term" value="P:cell division"/>
    <property type="evidence" value="ECO:0007669"/>
    <property type="project" value="UniProtKB-KW"/>
</dbReference>
<evidence type="ECO:0000259" key="13">
    <source>
        <dbReference type="PROSITE" id="PS51793"/>
    </source>
</evidence>
<keyword evidence="8" id="KW-0862">Zinc</keyword>
<dbReference type="GO" id="GO:0046872">
    <property type="term" value="F:metal ion binding"/>
    <property type="evidence" value="ECO:0007669"/>
    <property type="project" value="UniProtKB-KW"/>
</dbReference>
<dbReference type="OMA" id="DSMSWEG"/>
<evidence type="ECO:0000256" key="4">
    <source>
        <dbReference type="ARBA" id="ARBA00022454"/>
    </source>
</evidence>
<evidence type="ECO:0000256" key="8">
    <source>
        <dbReference type="ARBA" id="ARBA00022833"/>
    </source>
</evidence>
<keyword evidence="9" id="KW-0539">Nucleus</keyword>
<evidence type="ECO:0000256" key="9">
    <source>
        <dbReference type="ARBA" id="ARBA00023242"/>
    </source>
</evidence>
<feature type="region of interest" description="Disordered" evidence="12">
    <location>
        <begin position="1"/>
        <end position="28"/>
    </location>
</feature>
<dbReference type="PANTHER" id="PTHR16431:SF1">
    <property type="entry name" value="NEUROGENIC PROTEIN MASTERMIND"/>
    <property type="match status" value="1"/>
</dbReference>
<dbReference type="InterPro" id="IPR034752">
    <property type="entry name" value="Mis18"/>
</dbReference>
<evidence type="ECO:0000313" key="15">
    <source>
        <dbReference type="EnsemblMetazoa" id="CapteP225140"/>
    </source>
</evidence>
<dbReference type="Proteomes" id="UP000014760">
    <property type="component" value="Unassembled WGS sequence"/>
</dbReference>
<dbReference type="GO" id="GO:0007059">
    <property type="term" value="P:chromosome segregation"/>
    <property type="evidence" value="ECO:0007669"/>
    <property type="project" value="TreeGrafter"/>
</dbReference>
<reference evidence="16" key="1">
    <citation type="submission" date="2012-12" db="EMBL/GenBank/DDBJ databases">
        <authorList>
            <person name="Hellsten U."/>
            <person name="Grimwood J."/>
            <person name="Chapman J.A."/>
            <person name="Shapiro H."/>
            <person name="Aerts A."/>
            <person name="Otillar R.P."/>
            <person name="Terry A.Y."/>
            <person name="Boore J.L."/>
            <person name="Simakov O."/>
            <person name="Marletaz F."/>
            <person name="Cho S.-J."/>
            <person name="Edsinger-Gonzales E."/>
            <person name="Havlak P."/>
            <person name="Kuo D.-H."/>
            <person name="Larsson T."/>
            <person name="Lv J."/>
            <person name="Arendt D."/>
            <person name="Savage R."/>
            <person name="Osoegawa K."/>
            <person name="de Jong P."/>
            <person name="Lindberg D.R."/>
            <person name="Seaver E.C."/>
            <person name="Weisblat D.A."/>
            <person name="Putnam N.H."/>
            <person name="Grigoriev I.V."/>
            <person name="Rokhsar D.S."/>
        </authorList>
    </citation>
    <scope>NUCLEOTIDE SEQUENCE</scope>
    <source>
        <strain evidence="16">I ESC-2004</strain>
    </source>
</reference>
<evidence type="ECO:0000256" key="5">
    <source>
        <dbReference type="ARBA" id="ARBA00022618"/>
    </source>
</evidence>
<proteinExistence type="predicted"/>
<dbReference type="GO" id="GO:0005634">
    <property type="term" value="C:nucleus"/>
    <property type="evidence" value="ECO:0007669"/>
    <property type="project" value="UniProtKB-SubCell"/>
</dbReference>
<keyword evidence="6" id="KW-0479">Metal-binding</keyword>
<keyword evidence="10" id="KW-0131">Cell cycle</keyword>
<dbReference type="GO" id="GO:0000775">
    <property type="term" value="C:chromosome, centromeric region"/>
    <property type="evidence" value="ECO:0007669"/>
    <property type="project" value="UniProtKB-SubCell"/>
</dbReference>
<evidence type="ECO:0000256" key="10">
    <source>
        <dbReference type="ARBA" id="ARBA00023306"/>
    </source>
</evidence>